<keyword evidence="4" id="KW-0456">Lyase</keyword>
<evidence type="ECO:0000313" key="5">
    <source>
        <dbReference type="Proteomes" id="UP000325286"/>
    </source>
</evidence>
<gene>
    <name evidence="4" type="ORF">UC8_26990</name>
</gene>
<protein>
    <submittedName>
        <fullName evidence="4">Pectate lyase superfamily protein</fullName>
    </submittedName>
</protein>
<dbReference type="Pfam" id="PF13229">
    <property type="entry name" value="Beta_helix"/>
    <property type="match status" value="1"/>
</dbReference>
<sequence length="456" mass="48263" precursor="true">MRACVSLVIVVCSAVTACAQQPAADSAARIGTGDGVADDTAAIQAAVDRSTGNIQLGKGTYRITKPIVIDLDKVTTTAIHGNGVARIVMEGAGPAFRFKGTHQGTAAPRTFKVRTWDRESSPMVDGLEIVGKHAEACGIEADGTMQLTVTRVVVREALHGIHLIGRNRNVTLSECHVFNGTGVGVFLDHLNLHQINIVGCHISYNDRGGIVLKDSEVRNLQIGSCDIEGNMGGADSEPAANILLDASGTSIGEVAITGCTIQHSHDAPKSANIRILGRSKAVPFTSEQRHGNFTIANNILSDVQVNIDIKDARGVAITGNTIWKGFSSNLVVENCQSVVMSGNVFDRNPRYGYGDGKDAKGGAKFTGCSDCTISGNHFYGKVAAEAALVLRRCQRLNVTGCSILDYGNCGLLLDQVTRSRVSDCLIRDDRPQAEGVSIAQSGDNQVQISDCQLSHP</sequence>
<evidence type="ECO:0000313" key="4">
    <source>
        <dbReference type="EMBL" id="QEG40682.1"/>
    </source>
</evidence>
<evidence type="ECO:0000259" key="2">
    <source>
        <dbReference type="Pfam" id="PF05048"/>
    </source>
</evidence>
<dbReference type="InterPro" id="IPR039448">
    <property type="entry name" value="Beta_helix"/>
</dbReference>
<dbReference type="RefSeq" id="WP_084426315.1">
    <property type="nucleotide sequence ID" value="NZ_CP042914.1"/>
</dbReference>
<name>A0A5B9QRU6_9BACT</name>
<accession>A0A5B9QRU6</accession>
<dbReference type="PROSITE" id="PS51257">
    <property type="entry name" value="PROKAR_LIPOPROTEIN"/>
    <property type="match status" value="1"/>
</dbReference>
<feature type="domain" description="Right handed beta helix" evidence="3">
    <location>
        <begin position="137"/>
        <end position="233"/>
    </location>
</feature>
<dbReference type="KEGG" id="rul:UC8_26990"/>
<dbReference type="InterPro" id="IPR012334">
    <property type="entry name" value="Pectin_lyas_fold"/>
</dbReference>
<organism evidence="4 5">
    <name type="scientific">Roseimaritima ulvae</name>
    <dbReference type="NCBI Taxonomy" id="980254"/>
    <lineage>
        <taxon>Bacteria</taxon>
        <taxon>Pseudomonadati</taxon>
        <taxon>Planctomycetota</taxon>
        <taxon>Planctomycetia</taxon>
        <taxon>Pirellulales</taxon>
        <taxon>Pirellulaceae</taxon>
        <taxon>Roseimaritima</taxon>
    </lineage>
</organism>
<keyword evidence="5" id="KW-1185">Reference proteome</keyword>
<reference evidence="4 5" key="1">
    <citation type="submission" date="2019-08" db="EMBL/GenBank/DDBJ databases">
        <title>Deep-cultivation of Planctomycetes and their phenomic and genomic characterization uncovers novel biology.</title>
        <authorList>
            <person name="Wiegand S."/>
            <person name="Jogler M."/>
            <person name="Boedeker C."/>
            <person name="Pinto D."/>
            <person name="Vollmers J."/>
            <person name="Rivas-Marin E."/>
            <person name="Kohn T."/>
            <person name="Peeters S.H."/>
            <person name="Heuer A."/>
            <person name="Rast P."/>
            <person name="Oberbeckmann S."/>
            <person name="Bunk B."/>
            <person name="Jeske O."/>
            <person name="Meyerdierks A."/>
            <person name="Storesund J.E."/>
            <person name="Kallscheuer N."/>
            <person name="Luecker S."/>
            <person name="Lage O.M."/>
            <person name="Pohl T."/>
            <person name="Merkel B.J."/>
            <person name="Hornburger P."/>
            <person name="Mueller R.-W."/>
            <person name="Bruemmer F."/>
            <person name="Labrenz M."/>
            <person name="Spormann A.M."/>
            <person name="Op den Camp H."/>
            <person name="Overmann J."/>
            <person name="Amann R."/>
            <person name="Jetten M.S.M."/>
            <person name="Mascher T."/>
            <person name="Medema M.H."/>
            <person name="Devos D.P."/>
            <person name="Kaster A.-K."/>
            <person name="Ovreas L."/>
            <person name="Rohde M."/>
            <person name="Galperin M.Y."/>
            <person name="Jogler C."/>
        </authorList>
    </citation>
    <scope>NUCLEOTIDE SEQUENCE [LARGE SCALE GENOMIC DNA]</scope>
    <source>
        <strain evidence="4 5">UC8</strain>
    </source>
</reference>
<dbReference type="InterPro" id="IPR007742">
    <property type="entry name" value="NosD_dom"/>
</dbReference>
<dbReference type="EMBL" id="CP042914">
    <property type="protein sequence ID" value="QEG40682.1"/>
    <property type="molecule type" value="Genomic_DNA"/>
</dbReference>
<dbReference type="InterPro" id="IPR011050">
    <property type="entry name" value="Pectin_lyase_fold/virulence"/>
</dbReference>
<feature type="domain" description="Periplasmic copper-binding protein NosD beta helix" evidence="2">
    <location>
        <begin position="290"/>
        <end position="446"/>
    </location>
</feature>
<dbReference type="InterPro" id="IPR006626">
    <property type="entry name" value="PbH1"/>
</dbReference>
<dbReference type="SUPFAM" id="SSF51126">
    <property type="entry name" value="Pectin lyase-like"/>
    <property type="match status" value="2"/>
</dbReference>
<feature type="signal peptide" evidence="1">
    <location>
        <begin position="1"/>
        <end position="19"/>
    </location>
</feature>
<evidence type="ECO:0000256" key="1">
    <source>
        <dbReference type="SAM" id="SignalP"/>
    </source>
</evidence>
<dbReference type="AlphaFoldDB" id="A0A5B9QRU6"/>
<dbReference type="Pfam" id="PF05048">
    <property type="entry name" value="NosD"/>
    <property type="match status" value="1"/>
</dbReference>
<dbReference type="GO" id="GO:0016829">
    <property type="term" value="F:lyase activity"/>
    <property type="evidence" value="ECO:0007669"/>
    <property type="project" value="UniProtKB-KW"/>
</dbReference>
<evidence type="ECO:0000259" key="3">
    <source>
        <dbReference type="Pfam" id="PF13229"/>
    </source>
</evidence>
<keyword evidence="1" id="KW-0732">Signal</keyword>
<feature type="chain" id="PRO_5022997363" evidence="1">
    <location>
        <begin position="20"/>
        <end position="456"/>
    </location>
</feature>
<proteinExistence type="predicted"/>
<dbReference type="SMART" id="SM00710">
    <property type="entry name" value="PbH1"/>
    <property type="match status" value="10"/>
</dbReference>
<dbReference type="Proteomes" id="UP000325286">
    <property type="component" value="Chromosome"/>
</dbReference>
<dbReference type="Gene3D" id="2.160.20.10">
    <property type="entry name" value="Single-stranded right-handed beta-helix, Pectin lyase-like"/>
    <property type="match status" value="2"/>
</dbReference>